<evidence type="ECO:0000313" key="1">
    <source>
        <dbReference type="EMBL" id="EPR73873.1"/>
    </source>
</evidence>
<keyword evidence="1" id="KW-0067">ATP-binding</keyword>
<proteinExistence type="predicted"/>
<gene>
    <name evidence="1" type="ORF">ADIWIN_1043</name>
</gene>
<dbReference type="GO" id="GO:0005524">
    <property type="term" value="F:ATP binding"/>
    <property type="evidence" value="ECO:0007669"/>
    <property type="project" value="UniProtKB-KW"/>
</dbReference>
<dbReference type="Proteomes" id="UP000014962">
    <property type="component" value="Unassembled WGS sequence"/>
</dbReference>
<dbReference type="EMBL" id="ATMR01000077">
    <property type="protein sequence ID" value="EPR73873.1"/>
    <property type="molecule type" value="Genomic_DNA"/>
</dbReference>
<name>S7XCZ6_9FLAO</name>
<keyword evidence="1" id="KW-0547">Nucleotide-binding</keyword>
<keyword evidence="2" id="KW-1185">Reference proteome</keyword>
<evidence type="ECO:0000313" key="2">
    <source>
        <dbReference type="Proteomes" id="UP000014962"/>
    </source>
</evidence>
<reference evidence="1 2" key="1">
    <citation type="journal article" date="2013" name="Genome Announc.">
        <title>Draft Genome Sequence of Winogradskyella psychrotolerans RS-3T, Isolated from the Marine Transect of Kongsfjorden, Ny-Alesund, Svalbard, Arctic Ocean.</title>
        <authorList>
            <person name="Kumar Pinnaka A."/>
            <person name="Ara S."/>
            <person name="Singh A."/>
            <person name="Shivaji S."/>
        </authorList>
    </citation>
    <scope>NUCLEOTIDE SEQUENCE [LARGE SCALE GENOMIC DNA]</scope>
    <source>
        <strain evidence="1 2">RS-3</strain>
    </source>
</reference>
<accession>S7XCZ6</accession>
<organism evidence="1 2">
    <name type="scientific">Winogradskyella psychrotolerans RS-3</name>
    <dbReference type="NCBI Taxonomy" id="641526"/>
    <lineage>
        <taxon>Bacteria</taxon>
        <taxon>Pseudomonadati</taxon>
        <taxon>Bacteroidota</taxon>
        <taxon>Flavobacteriia</taxon>
        <taxon>Flavobacteriales</taxon>
        <taxon>Flavobacteriaceae</taxon>
        <taxon>Winogradskyella</taxon>
    </lineage>
</organism>
<dbReference type="AlphaFoldDB" id="S7XCZ6"/>
<sequence length="40" mass="4702">MYQHIIEASDHIYLLNNGSTKKIEKLTELEDYKYLSEGTL</sequence>
<protein>
    <submittedName>
        <fullName evidence="1">ABC-type transporter ATP-binding protein</fullName>
    </submittedName>
</protein>
<comment type="caution">
    <text evidence="1">The sequence shown here is derived from an EMBL/GenBank/DDBJ whole genome shotgun (WGS) entry which is preliminary data.</text>
</comment>